<dbReference type="GO" id="GO:0097367">
    <property type="term" value="F:carbohydrate derivative binding"/>
    <property type="evidence" value="ECO:0007669"/>
    <property type="project" value="InterPro"/>
</dbReference>
<feature type="domain" description="SIS" evidence="3">
    <location>
        <begin position="40"/>
        <end position="175"/>
    </location>
</feature>
<dbReference type="NCBIfam" id="NF006423">
    <property type="entry name" value="PRK08674.1-2"/>
    <property type="match status" value="1"/>
</dbReference>
<evidence type="ECO:0000313" key="5">
    <source>
        <dbReference type="Proteomes" id="UP000184529"/>
    </source>
</evidence>
<dbReference type="InterPro" id="IPR035484">
    <property type="entry name" value="SIS_PGI/PMI_1"/>
</dbReference>
<evidence type="ECO:0000256" key="2">
    <source>
        <dbReference type="ARBA" id="ARBA00023235"/>
    </source>
</evidence>
<comment type="similarity">
    <text evidence="1">Belongs to the PGI/PMI family.</text>
</comment>
<evidence type="ECO:0000256" key="1">
    <source>
        <dbReference type="ARBA" id="ARBA00010523"/>
    </source>
</evidence>
<dbReference type="EMBL" id="FQZM01000006">
    <property type="protein sequence ID" value="SHI55637.1"/>
    <property type="molecule type" value="Genomic_DNA"/>
</dbReference>
<keyword evidence="5" id="KW-1185">Reference proteome</keyword>
<gene>
    <name evidence="4" type="ORF">SAMN02745219_00584</name>
</gene>
<dbReference type="OrthoDB" id="9771734at2"/>
<evidence type="ECO:0000259" key="3">
    <source>
        <dbReference type="PROSITE" id="PS51464"/>
    </source>
</evidence>
<dbReference type="NCBIfam" id="NF006426">
    <property type="entry name" value="PRK08674.1-6"/>
    <property type="match status" value="1"/>
</dbReference>
<dbReference type="Gene3D" id="3.40.50.10490">
    <property type="entry name" value="Glucose-6-phosphate isomerase like protein, domain 1"/>
    <property type="match status" value="2"/>
</dbReference>
<dbReference type="InterPro" id="IPR001347">
    <property type="entry name" value="SIS_dom"/>
</dbReference>
<name>A0A1M6C3N7_9FIRM</name>
<dbReference type="RefSeq" id="WP_084061998.1">
    <property type="nucleotide sequence ID" value="NZ_FQZM01000006.1"/>
</dbReference>
<dbReference type="STRING" id="1121432.SAMN02745219_00584"/>
<dbReference type="Pfam" id="PF01380">
    <property type="entry name" value="SIS"/>
    <property type="match status" value="1"/>
</dbReference>
<dbReference type="PROSITE" id="PS51464">
    <property type="entry name" value="SIS"/>
    <property type="match status" value="1"/>
</dbReference>
<sequence>MPVLDDAQAMYNADTKGMLKALWELPEQCARAWELGMAAAVSPLDDLRQVVVTGLGGSAIGGDLLRVYAAQRLDVPVVVNRDYVLPEFVGPHTLVFAVSYSGNTEETLSAYAQAREKGASLVVLTTGGKLGEMAKNDGVPVITVPGGIAPRSATGYLFIPTLAVLYRMGLLPDLSHEVAECASLLQSIREELKPEVPRDSNQAKMLAASFHNRIPVIWGSSGTTEVVAQRWKGQINENAKAPAYWNVFPELNHNELVGFEFPGELLRRLYVVILRDPQDHPRVQKRFAITREIMESAVAGVVEIMARGSGALARMYSLVYIGDYASVYLAMLYGVDPGPVRVIDTLKARLAEE</sequence>
<reference evidence="5" key="1">
    <citation type="submission" date="2016-11" db="EMBL/GenBank/DDBJ databases">
        <authorList>
            <person name="Varghese N."/>
            <person name="Submissions S."/>
        </authorList>
    </citation>
    <scope>NUCLEOTIDE SEQUENCE [LARGE SCALE GENOMIC DNA]</scope>
    <source>
        <strain evidence="5">DSM 16057</strain>
    </source>
</reference>
<dbReference type="SUPFAM" id="SSF53697">
    <property type="entry name" value="SIS domain"/>
    <property type="match status" value="1"/>
</dbReference>
<dbReference type="Proteomes" id="UP000184529">
    <property type="component" value="Unassembled WGS sequence"/>
</dbReference>
<dbReference type="GO" id="GO:0004476">
    <property type="term" value="F:mannose-6-phosphate isomerase activity"/>
    <property type="evidence" value="ECO:0007669"/>
    <property type="project" value="InterPro"/>
</dbReference>
<dbReference type="CDD" id="cd05017">
    <property type="entry name" value="SIS_PGI_PMI_1"/>
    <property type="match status" value="1"/>
</dbReference>
<dbReference type="AlphaFoldDB" id="A0A1M6C3N7"/>
<dbReference type="NCBIfam" id="TIGR02128">
    <property type="entry name" value="G6PI_arch"/>
    <property type="match status" value="1"/>
</dbReference>
<dbReference type="InterPro" id="IPR046348">
    <property type="entry name" value="SIS_dom_sf"/>
</dbReference>
<dbReference type="InterPro" id="IPR019490">
    <property type="entry name" value="Glu6P/Mann6P_isomerase_C"/>
</dbReference>
<accession>A0A1M6C3N7</accession>
<evidence type="ECO:0000313" key="4">
    <source>
        <dbReference type="EMBL" id="SHI55637.1"/>
    </source>
</evidence>
<dbReference type="Pfam" id="PF10432">
    <property type="entry name" value="bact-PGI_C"/>
    <property type="match status" value="1"/>
</dbReference>
<protein>
    <submittedName>
        <fullName evidence="4">Bifunctional phosphoglucose/phosphomannose isomerase</fullName>
    </submittedName>
</protein>
<dbReference type="GO" id="GO:0005975">
    <property type="term" value="P:carbohydrate metabolic process"/>
    <property type="evidence" value="ECO:0007669"/>
    <property type="project" value="InterPro"/>
</dbReference>
<organism evidence="4 5">
    <name type="scientific">Desulfofundulus thermosubterraneus DSM 16057</name>
    <dbReference type="NCBI Taxonomy" id="1121432"/>
    <lineage>
        <taxon>Bacteria</taxon>
        <taxon>Bacillati</taxon>
        <taxon>Bacillota</taxon>
        <taxon>Clostridia</taxon>
        <taxon>Eubacteriales</taxon>
        <taxon>Peptococcaceae</taxon>
        <taxon>Desulfofundulus</taxon>
    </lineage>
</organism>
<dbReference type="GO" id="GO:0004347">
    <property type="term" value="F:glucose-6-phosphate isomerase activity"/>
    <property type="evidence" value="ECO:0007669"/>
    <property type="project" value="InterPro"/>
</dbReference>
<dbReference type="CDD" id="cd05637">
    <property type="entry name" value="SIS_PGI_PMI_2"/>
    <property type="match status" value="1"/>
</dbReference>
<keyword evidence="2 4" id="KW-0413">Isomerase</keyword>
<proteinExistence type="inferred from homology"/>
<dbReference type="GO" id="GO:1901135">
    <property type="term" value="P:carbohydrate derivative metabolic process"/>
    <property type="evidence" value="ECO:0007669"/>
    <property type="project" value="InterPro"/>
</dbReference>